<dbReference type="PROSITE" id="PS01124">
    <property type="entry name" value="HTH_ARAC_FAMILY_2"/>
    <property type="match status" value="1"/>
</dbReference>
<dbReference type="InterPro" id="IPR009057">
    <property type="entry name" value="Homeodomain-like_sf"/>
</dbReference>
<dbReference type="Proteomes" id="UP000317036">
    <property type="component" value="Unassembled WGS sequence"/>
</dbReference>
<dbReference type="InterPro" id="IPR050204">
    <property type="entry name" value="AraC_XylS_family_regulators"/>
</dbReference>
<dbReference type="InterPro" id="IPR018060">
    <property type="entry name" value="HTH_AraC"/>
</dbReference>
<evidence type="ECO:0000256" key="3">
    <source>
        <dbReference type="ARBA" id="ARBA00023125"/>
    </source>
</evidence>
<evidence type="ECO:0000256" key="2">
    <source>
        <dbReference type="ARBA" id="ARBA00023015"/>
    </source>
</evidence>
<protein>
    <submittedName>
        <fullName evidence="7">Helix-turn-helix transcriptional regulator</fullName>
    </submittedName>
</protein>
<keyword evidence="4" id="KW-0010">Activator</keyword>
<dbReference type="SUPFAM" id="SSF51215">
    <property type="entry name" value="Regulatory protein AraC"/>
    <property type="match status" value="1"/>
</dbReference>
<dbReference type="SMART" id="SM00342">
    <property type="entry name" value="HTH_ARAC"/>
    <property type="match status" value="1"/>
</dbReference>
<dbReference type="PROSITE" id="PS00041">
    <property type="entry name" value="HTH_ARAC_FAMILY_1"/>
    <property type="match status" value="1"/>
</dbReference>
<dbReference type="Gene3D" id="1.10.10.60">
    <property type="entry name" value="Homeodomain-like"/>
    <property type="match status" value="2"/>
</dbReference>
<dbReference type="AlphaFoldDB" id="A0A559KFN1"/>
<dbReference type="InterPro" id="IPR037923">
    <property type="entry name" value="HTH-like"/>
</dbReference>
<proteinExistence type="predicted"/>
<evidence type="ECO:0000259" key="6">
    <source>
        <dbReference type="PROSITE" id="PS01124"/>
    </source>
</evidence>
<evidence type="ECO:0000313" key="8">
    <source>
        <dbReference type="Proteomes" id="UP000317036"/>
    </source>
</evidence>
<keyword evidence="5" id="KW-0804">Transcription</keyword>
<dbReference type="InterPro" id="IPR018062">
    <property type="entry name" value="HTH_AraC-typ_CS"/>
</dbReference>
<organism evidence="7 8">
    <name type="scientific">Paenibacillus cremeus</name>
    <dbReference type="NCBI Taxonomy" id="2163881"/>
    <lineage>
        <taxon>Bacteria</taxon>
        <taxon>Bacillati</taxon>
        <taxon>Bacillota</taxon>
        <taxon>Bacilli</taxon>
        <taxon>Bacillales</taxon>
        <taxon>Paenibacillaceae</taxon>
        <taxon>Paenibacillus</taxon>
    </lineage>
</organism>
<comment type="caution">
    <text evidence="7">The sequence shown here is derived from an EMBL/GenBank/DDBJ whole genome shotgun (WGS) entry which is preliminary data.</text>
</comment>
<name>A0A559KFN1_9BACL</name>
<dbReference type="Pfam" id="PF12833">
    <property type="entry name" value="HTH_18"/>
    <property type="match status" value="1"/>
</dbReference>
<keyword evidence="8" id="KW-1185">Reference proteome</keyword>
<keyword evidence="1" id="KW-0963">Cytoplasm</keyword>
<dbReference type="OrthoDB" id="9791615at2"/>
<dbReference type="InterPro" id="IPR020449">
    <property type="entry name" value="Tscrpt_reg_AraC-type_HTH"/>
</dbReference>
<keyword evidence="3" id="KW-0238">DNA-binding</keyword>
<keyword evidence="2" id="KW-0805">Transcription regulation</keyword>
<evidence type="ECO:0000256" key="5">
    <source>
        <dbReference type="ARBA" id="ARBA00023163"/>
    </source>
</evidence>
<dbReference type="GO" id="GO:0003700">
    <property type="term" value="F:DNA-binding transcription factor activity"/>
    <property type="evidence" value="ECO:0007669"/>
    <property type="project" value="InterPro"/>
</dbReference>
<dbReference type="PANTHER" id="PTHR46796:SF13">
    <property type="entry name" value="HTH-TYPE TRANSCRIPTIONAL ACTIVATOR RHAS"/>
    <property type="match status" value="1"/>
</dbReference>
<gene>
    <name evidence="7" type="ORF">FPZ49_05510</name>
</gene>
<sequence>MLPLAGRITEAMQLRFLHIKQYDLPHTWRIDRRVLEHAVIWLIEEGALTLEAAAAEESLSLRGGAGEPEALPCGAGELLFFPPGTLLSCRAQSASLQLISLNYETAAPLERGGRWPASLRLPLRYGGDTAELAAVLRLMLADDDADSAGKPLLMQAGLLRLLGLMAARRAPALDARSADGGSDPRVADAIAHMSQRPAAQPSVKQLAEAVGTSESHLRKLFLRDTGMAPLQYWHALKAKLAMRRLAATSEHVSEIAHALGYEDANYFSRVFKKVIGLTPQEYRRKHRDWMQLPAE</sequence>
<dbReference type="PRINTS" id="PR00032">
    <property type="entry name" value="HTHARAC"/>
</dbReference>
<dbReference type="PANTHER" id="PTHR46796">
    <property type="entry name" value="HTH-TYPE TRANSCRIPTIONAL ACTIVATOR RHAS-RELATED"/>
    <property type="match status" value="1"/>
</dbReference>
<dbReference type="SUPFAM" id="SSF46689">
    <property type="entry name" value="Homeodomain-like"/>
    <property type="match status" value="2"/>
</dbReference>
<accession>A0A559KFN1</accession>
<dbReference type="EMBL" id="VNJI01000005">
    <property type="protein sequence ID" value="TVY10935.1"/>
    <property type="molecule type" value="Genomic_DNA"/>
</dbReference>
<reference evidence="7 8" key="1">
    <citation type="submission" date="2019-07" db="EMBL/GenBank/DDBJ databases">
        <authorList>
            <person name="Kim J."/>
        </authorList>
    </citation>
    <scope>NUCLEOTIDE SEQUENCE [LARGE SCALE GENOMIC DNA]</scope>
    <source>
        <strain evidence="7 8">JC52</strain>
    </source>
</reference>
<evidence type="ECO:0000256" key="4">
    <source>
        <dbReference type="ARBA" id="ARBA00023159"/>
    </source>
</evidence>
<evidence type="ECO:0000313" key="7">
    <source>
        <dbReference type="EMBL" id="TVY10935.1"/>
    </source>
</evidence>
<feature type="domain" description="HTH araC/xylS-type" evidence="6">
    <location>
        <begin position="184"/>
        <end position="285"/>
    </location>
</feature>
<evidence type="ECO:0000256" key="1">
    <source>
        <dbReference type="ARBA" id="ARBA00022490"/>
    </source>
</evidence>
<dbReference type="RefSeq" id="WP_144844342.1">
    <property type="nucleotide sequence ID" value="NZ_VNJI01000005.1"/>
</dbReference>
<dbReference type="GO" id="GO:0043565">
    <property type="term" value="F:sequence-specific DNA binding"/>
    <property type="evidence" value="ECO:0007669"/>
    <property type="project" value="InterPro"/>
</dbReference>